<dbReference type="Proteomes" id="UP000823933">
    <property type="component" value="Unassembled WGS sequence"/>
</dbReference>
<dbReference type="InterPro" id="IPR000595">
    <property type="entry name" value="cNMP-bd_dom"/>
</dbReference>
<dbReference type="EMBL" id="DXHQ01000075">
    <property type="protein sequence ID" value="HIW08989.1"/>
    <property type="molecule type" value="Genomic_DNA"/>
</dbReference>
<evidence type="ECO:0000313" key="2">
    <source>
        <dbReference type="EMBL" id="HIW08989.1"/>
    </source>
</evidence>
<evidence type="ECO:0000313" key="3">
    <source>
        <dbReference type="Proteomes" id="UP000823933"/>
    </source>
</evidence>
<dbReference type="InterPro" id="IPR018490">
    <property type="entry name" value="cNMP-bd_dom_sf"/>
</dbReference>
<evidence type="ECO:0000259" key="1">
    <source>
        <dbReference type="PROSITE" id="PS50042"/>
    </source>
</evidence>
<organism evidence="2 3">
    <name type="scientific">Candidatus Faecalibacterium intestinigallinarum</name>
    <dbReference type="NCBI Taxonomy" id="2838581"/>
    <lineage>
        <taxon>Bacteria</taxon>
        <taxon>Bacillati</taxon>
        <taxon>Bacillota</taxon>
        <taxon>Clostridia</taxon>
        <taxon>Eubacteriales</taxon>
        <taxon>Oscillospiraceae</taxon>
        <taxon>Faecalibacterium</taxon>
    </lineage>
</organism>
<protein>
    <submittedName>
        <fullName evidence="2">Cyclic nucleotide-binding domain-containing protein</fullName>
    </submittedName>
</protein>
<name>A0A9D1TXB5_9FIRM</name>
<dbReference type="InterPro" id="IPR014710">
    <property type="entry name" value="RmlC-like_jellyroll"/>
</dbReference>
<dbReference type="PROSITE" id="PS50042">
    <property type="entry name" value="CNMP_BINDING_3"/>
    <property type="match status" value="1"/>
</dbReference>
<sequence length="206" mass="23197">MKRIDDPNRIEALLAASGVRGLFDTPGLTFQGFCFEKGEYLVAPGRRMDWLFFLVEGAVRIYGIHESGSLLPVDRLNSPALLGDLEFVEEGRSTFYAEACGRVVCLALYLPPCRDALDRDLRFLHTLLRSYAGKIKLFSEMDITAATIEERVLMYMATACPGWELRGVEAAALQLRCSRRQLQRVLKKLCAEGRAEKTGKGRYRLL</sequence>
<reference evidence="2" key="2">
    <citation type="submission" date="2021-04" db="EMBL/GenBank/DDBJ databases">
        <authorList>
            <person name="Gilroy R."/>
        </authorList>
    </citation>
    <scope>NUCLEOTIDE SEQUENCE</scope>
    <source>
        <strain evidence="2">ChiHcolR34-3080</strain>
    </source>
</reference>
<dbReference type="CDD" id="cd00038">
    <property type="entry name" value="CAP_ED"/>
    <property type="match status" value="1"/>
</dbReference>
<dbReference type="Gene3D" id="2.60.120.10">
    <property type="entry name" value="Jelly Rolls"/>
    <property type="match status" value="1"/>
</dbReference>
<gene>
    <name evidence="2" type="ORF">H9890_06270</name>
</gene>
<dbReference type="SUPFAM" id="SSF51206">
    <property type="entry name" value="cAMP-binding domain-like"/>
    <property type="match status" value="1"/>
</dbReference>
<dbReference type="Pfam" id="PF00027">
    <property type="entry name" value="cNMP_binding"/>
    <property type="match status" value="1"/>
</dbReference>
<proteinExistence type="predicted"/>
<dbReference type="AlphaFoldDB" id="A0A9D1TXB5"/>
<comment type="caution">
    <text evidence="2">The sequence shown here is derived from an EMBL/GenBank/DDBJ whole genome shotgun (WGS) entry which is preliminary data.</text>
</comment>
<accession>A0A9D1TXB5</accession>
<feature type="domain" description="Cyclic nucleotide-binding" evidence="1">
    <location>
        <begin position="35"/>
        <end position="88"/>
    </location>
</feature>
<reference evidence="2" key="1">
    <citation type="journal article" date="2021" name="PeerJ">
        <title>Extensive microbial diversity within the chicken gut microbiome revealed by metagenomics and culture.</title>
        <authorList>
            <person name="Gilroy R."/>
            <person name="Ravi A."/>
            <person name="Getino M."/>
            <person name="Pursley I."/>
            <person name="Horton D.L."/>
            <person name="Alikhan N.F."/>
            <person name="Baker D."/>
            <person name="Gharbi K."/>
            <person name="Hall N."/>
            <person name="Watson M."/>
            <person name="Adriaenssens E.M."/>
            <person name="Foster-Nyarko E."/>
            <person name="Jarju S."/>
            <person name="Secka A."/>
            <person name="Antonio M."/>
            <person name="Oren A."/>
            <person name="Chaudhuri R.R."/>
            <person name="La Ragione R."/>
            <person name="Hildebrand F."/>
            <person name="Pallen M.J."/>
        </authorList>
    </citation>
    <scope>NUCLEOTIDE SEQUENCE</scope>
    <source>
        <strain evidence="2">ChiHcolR34-3080</strain>
    </source>
</reference>